<feature type="domain" description="O-acyltransferase WSD1-like N-terminal" evidence="9">
    <location>
        <begin position="16"/>
        <end position="283"/>
    </location>
</feature>
<evidence type="ECO:0000259" key="10">
    <source>
        <dbReference type="Pfam" id="PF06974"/>
    </source>
</evidence>
<evidence type="ECO:0000256" key="3">
    <source>
        <dbReference type="ARBA" id="ARBA00009587"/>
    </source>
</evidence>
<dbReference type="InterPro" id="IPR009721">
    <property type="entry name" value="O-acyltransferase_WSD1_C"/>
</dbReference>
<dbReference type="GO" id="GO:0071731">
    <property type="term" value="P:response to nitric oxide"/>
    <property type="evidence" value="ECO:0007669"/>
    <property type="project" value="TreeGrafter"/>
</dbReference>
<dbReference type="Pfam" id="PF03007">
    <property type="entry name" value="WS_DGAT_cat"/>
    <property type="match status" value="1"/>
</dbReference>
<evidence type="ECO:0000313" key="11">
    <source>
        <dbReference type="EMBL" id="POP51892.1"/>
    </source>
</evidence>
<dbReference type="InterPro" id="IPR045034">
    <property type="entry name" value="O-acyltransferase_WSD1-like"/>
</dbReference>
<evidence type="ECO:0000256" key="4">
    <source>
        <dbReference type="ARBA" id="ARBA00013244"/>
    </source>
</evidence>
<dbReference type="Proteomes" id="UP000237222">
    <property type="component" value="Unassembled WGS sequence"/>
</dbReference>
<dbReference type="UniPathway" id="UPA00282"/>
<protein>
    <recommendedName>
        <fullName evidence="4">diacylglycerol O-acyltransferase</fullName>
        <ecNumber evidence="4">2.3.1.20</ecNumber>
    </recommendedName>
</protein>
<dbReference type="SUPFAM" id="SSF52777">
    <property type="entry name" value="CoA-dependent acyltransferases"/>
    <property type="match status" value="2"/>
</dbReference>
<dbReference type="InterPro" id="IPR023213">
    <property type="entry name" value="CAT-like_dom_sf"/>
</dbReference>
<dbReference type="GO" id="GO:0006071">
    <property type="term" value="P:glycerol metabolic process"/>
    <property type="evidence" value="ECO:0007669"/>
    <property type="project" value="UniProtKB-KW"/>
</dbReference>
<name>A0A2S4HD11_9GAMM</name>
<keyword evidence="5" id="KW-0808">Transferase</keyword>
<dbReference type="EMBL" id="PQGG01000033">
    <property type="protein sequence ID" value="POP51892.1"/>
    <property type="molecule type" value="Genomic_DNA"/>
</dbReference>
<organism evidence="11 12">
    <name type="scientific">Zhongshania marina</name>
    <dbReference type="NCBI Taxonomy" id="2304603"/>
    <lineage>
        <taxon>Bacteria</taxon>
        <taxon>Pseudomonadati</taxon>
        <taxon>Pseudomonadota</taxon>
        <taxon>Gammaproteobacteria</taxon>
        <taxon>Cellvibrionales</taxon>
        <taxon>Spongiibacteraceae</taxon>
        <taxon>Zhongshania</taxon>
    </lineage>
</organism>
<comment type="pathway">
    <text evidence="1">Glycerolipid metabolism; triacylglycerol biosynthesis.</text>
</comment>
<proteinExistence type="inferred from homology"/>
<gene>
    <name evidence="11" type="ORF">C0068_14760</name>
</gene>
<dbReference type="InterPro" id="IPR004255">
    <property type="entry name" value="O-acyltransferase_WSD1_N"/>
</dbReference>
<comment type="caution">
    <text evidence="11">The sequence shown here is derived from an EMBL/GenBank/DDBJ whole genome shotgun (WGS) entry which is preliminary data.</text>
</comment>
<dbReference type="GO" id="GO:0001666">
    <property type="term" value="P:response to hypoxia"/>
    <property type="evidence" value="ECO:0007669"/>
    <property type="project" value="TreeGrafter"/>
</dbReference>
<evidence type="ECO:0000313" key="12">
    <source>
        <dbReference type="Proteomes" id="UP000237222"/>
    </source>
</evidence>
<dbReference type="GO" id="GO:0004144">
    <property type="term" value="F:diacylglycerol O-acyltransferase activity"/>
    <property type="evidence" value="ECO:0007669"/>
    <property type="project" value="UniProtKB-EC"/>
</dbReference>
<evidence type="ECO:0000256" key="6">
    <source>
        <dbReference type="ARBA" id="ARBA00022798"/>
    </source>
</evidence>
<evidence type="ECO:0000259" key="9">
    <source>
        <dbReference type="Pfam" id="PF03007"/>
    </source>
</evidence>
<dbReference type="OrthoDB" id="9810950at2"/>
<accession>A0A2S4HD11</accession>
<evidence type="ECO:0000256" key="2">
    <source>
        <dbReference type="ARBA" id="ARBA00005189"/>
    </source>
</evidence>
<evidence type="ECO:0000256" key="8">
    <source>
        <dbReference type="ARBA" id="ARBA00048109"/>
    </source>
</evidence>
<keyword evidence="7" id="KW-0012">Acyltransferase</keyword>
<dbReference type="Pfam" id="PF06974">
    <property type="entry name" value="WS_DGAT_C"/>
    <property type="match status" value="1"/>
</dbReference>
<dbReference type="GO" id="GO:0019432">
    <property type="term" value="P:triglyceride biosynthetic process"/>
    <property type="evidence" value="ECO:0007669"/>
    <property type="project" value="UniProtKB-UniPathway"/>
</dbReference>
<dbReference type="PANTHER" id="PTHR31650">
    <property type="entry name" value="O-ACYLTRANSFERASE (WSD1-LIKE) FAMILY PROTEIN"/>
    <property type="match status" value="1"/>
</dbReference>
<evidence type="ECO:0000256" key="1">
    <source>
        <dbReference type="ARBA" id="ARBA00004771"/>
    </source>
</evidence>
<dbReference type="RefSeq" id="WP_103685251.1">
    <property type="nucleotide sequence ID" value="NZ_PQGG01000033.1"/>
</dbReference>
<comment type="pathway">
    <text evidence="2">Lipid metabolism.</text>
</comment>
<reference evidence="11" key="1">
    <citation type="submission" date="2018-01" db="EMBL/GenBank/DDBJ databases">
        <authorList>
            <person name="Yu X.-D."/>
        </authorList>
    </citation>
    <scope>NUCLEOTIDE SEQUENCE</scope>
    <source>
        <strain evidence="11">ZX-21</strain>
    </source>
</reference>
<keyword evidence="6" id="KW-0319">Glycerol metabolism</keyword>
<dbReference type="GO" id="GO:0051701">
    <property type="term" value="P:biological process involved in interaction with host"/>
    <property type="evidence" value="ECO:0007669"/>
    <property type="project" value="TreeGrafter"/>
</dbReference>
<dbReference type="EC" id="2.3.1.20" evidence="4"/>
<comment type="similarity">
    <text evidence="3">Belongs to the long-chain O-acyltransferase family.</text>
</comment>
<sequence>MTENHSQFNDKVDALELLMLRGEASAKTRSAMLSIALLDEVPNFAALRDTFEYASRQFIRLRQHVVLPALGLGSARWVIDPDFNLDFHLRRISAPSPGQLRDILDIASHILQSPMDTQRPLWEVFLIEGINDGNAKAALIIKMHHAVSDGMGGLLLLKLLFNSSREQINRELLPQPIPEDVNSLTLSRRGLNRALGDALPAINRLIRSGTAHTKDLLQHPTKYIENLRQQFESAQRILSNSDCHPSPLLMRRSLDRQLDVLEYPLDDLKHCAKHFNASVNDIYIAAIAGGLQRYHNALDCEHEALPLAMPVSLRRANNANGGNHFAAARINLPLTECDPKRRIAQIQHQVSSAIAEPAINIMNHIAPLLVHLPTIALNELGDLASHLDVQASNVPGLRETAYIGGSKILKLYPFGPLPGIPLMLVMMSHDGACYLGSHCDTAAVANPELLMRCLNDEFNELIDASKAPTRRAKTPRKSTVKAATQRKAVARTKATKLDTATVKGTQA</sequence>
<feature type="domain" description="O-acyltransferase WSD1 C-terminal" evidence="10">
    <location>
        <begin position="322"/>
        <end position="461"/>
    </location>
</feature>
<evidence type="ECO:0000256" key="7">
    <source>
        <dbReference type="ARBA" id="ARBA00023315"/>
    </source>
</evidence>
<dbReference type="AlphaFoldDB" id="A0A2S4HD11"/>
<dbReference type="PANTHER" id="PTHR31650:SF1">
    <property type="entry name" value="WAX ESTER SYNTHASE_DIACYLGLYCEROL ACYLTRANSFERASE 4-RELATED"/>
    <property type="match status" value="1"/>
</dbReference>
<comment type="catalytic activity">
    <reaction evidence="8">
        <text>an acyl-CoA + a 1,2-diacyl-sn-glycerol = a triacyl-sn-glycerol + CoA</text>
        <dbReference type="Rhea" id="RHEA:10868"/>
        <dbReference type="ChEBI" id="CHEBI:17815"/>
        <dbReference type="ChEBI" id="CHEBI:57287"/>
        <dbReference type="ChEBI" id="CHEBI:58342"/>
        <dbReference type="ChEBI" id="CHEBI:64615"/>
        <dbReference type="EC" id="2.3.1.20"/>
    </reaction>
</comment>
<evidence type="ECO:0000256" key="5">
    <source>
        <dbReference type="ARBA" id="ARBA00022679"/>
    </source>
</evidence>
<dbReference type="GO" id="GO:0005886">
    <property type="term" value="C:plasma membrane"/>
    <property type="evidence" value="ECO:0007669"/>
    <property type="project" value="TreeGrafter"/>
</dbReference>
<dbReference type="Gene3D" id="3.30.559.10">
    <property type="entry name" value="Chloramphenicol acetyltransferase-like domain"/>
    <property type="match status" value="1"/>
</dbReference>